<accession>A0A6A5W3F3</accession>
<dbReference type="PRINTS" id="PR00080">
    <property type="entry name" value="SDRFAMILY"/>
</dbReference>
<dbReference type="Pfam" id="PF00106">
    <property type="entry name" value="adh_short"/>
    <property type="match status" value="1"/>
</dbReference>
<dbReference type="InterPro" id="IPR036291">
    <property type="entry name" value="NAD(P)-bd_dom_sf"/>
</dbReference>
<dbReference type="AlphaFoldDB" id="A0A6A5W3F3"/>
<proteinExistence type="inferred from homology"/>
<dbReference type="CDD" id="cd05233">
    <property type="entry name" value="SDR_c"/>
    <property type="match status" value="1"/>
</dbReference>
<dbReference type="PANTHER" id="PTHR42760:SF37">
    <property type="entry name" value="CLAVALDEHYDE DEHYDROGENASE"/>
    <property type="match status" value="1"/>
</dbReference>
<keyword evidence="5" id="KW-1185">Reference proteome</keyword>
<evidence type="ECO:0000256" key="1">
    <source>
        <dbReference type="ARBA" id="ARBA00006484"/>
    </source>
</evidence>
<evidence type="ECO:0000256" key="3">
    <source>
        <dbReference type="RuleBase" id="RU000363"/>
    </source>
</evidence>
<dbReference type="FunFam" id="3.40.50.720:FF:000905">
    <property type="entry name" value="Oxidoreductase, short chain dehydrogenase/reductase family, putative"/>
    <property type="match status" value="1"/>
</dbReference>
<comment type="similarity">
    <text evidence="1 3">Belongs to the short-chain dehydrogenases/reductases (SDR) family.</text>
</comment>
<evidence type="ECO:0000256" key="2">
    <source>
        <dbReference type="ARBA" id="ARBA00023002"/>
    </source>
</evidence>
<dbReference type="PANTHER" id="PTHR42760">
    <property type="entry name" value="SHORT-CHAIN DEHYDROGENASES/REDUCTASES FAMILY MEMBER"/>
    <property type="match status" value="1"/>
</dbReference>
<name>A0A6A5W3F3_9PLEO</name>
<dbReference type="SUPFAM" id="SSF51735">
    <property type="entry name" value="NAD(P)-binding Rossmann-fold domains"/>
    <property type="match status" value="1"/>
</dbReference>
<dbReference type="Gene3D" id="3.40.50.720">
    <property type="entry name" value="NAD(P)-binding Rossmann-like Domain"/>
    <property type="match status" value="1"/>
</dbReference>
<sequence length="301" mass="32416">MSQDPGQKYANNGNDFLSLHHDTYPAIDPTKADLSGKTVFITGASKGLGLATAISFAKAGASGIAIAARTSLSATVSAIQKAAQEANHPPPTIVPVTLDVTDQKSVEAAAKTVSGAFRGKLDILINNAGYLSPWKPLVESDPVEWWTDFEVNIKGVYLVSRSFIPLVLASPTKIIVNLSSIGAHFTHSGASSYQTTKLAVLRLTEFIAVDYPEILAIAVHPGGVMTNMAKAMPEAFHGLLVDTPELAADSMIWLVKERREWLQGRYVSVCWDVEELEGRREEIIKGDLLKVRMAVNGFEGV</sequence>
<evidence type="ECO:0000313" key="5">
    <source>
        <dbReference type="Proteomes" id="UP000799779"/>
    </source>
</evidence>
<organism evidence="4 5">
    <name type="scientific">Amniculicola lignicola CBS 123094</name>
    <dbReference type="NCBI Taxonomy" id="1392246"/>
    <lineage>
        <taxon>Eukaryota</taxon>
        <taxon>Fungi</taxon>
        <taxon>Dikarya</taxon>
        <taxon>Ascomycota</taxon>
        <taxon>Pezizomycotina</taxon>
        <taxon>Dothideomycetes</taxon>
        <taxon>Pleosporomycetidae</taxon>
        <taxon>Pleosporales</taxon>
        <taxon>Amniculicolaceae</taxon>
        <taxon>Amniculicola</taxon>
    </lineage>
</organism>
<gene>
    <name evidence="4" type="ORF">P154DRAFT_525659</name>
</gene>
<keyword evidence="2" id="KW-0560">Oxidoreductase</keyword>
<protein>
    <submittedName>
        <fullName evidence="4">NAD(P)-binding protein</fullName>
    </submittedName>
</protein>
<dbReference type="EMBL" id="ML977626">
    <property type="protein sequence ID" value="KAF1996393.1"/>
    <property type="molecule type" value="Genomic_DNA"/>
</dbReference>
<dbReference type="OrthoDB" id="1933717at2759"/>
<dbReference type="Proteomes" id="UP000799779">
    <property type="component" value="Unassembled WGS sequence"/>
</dbReference>
<reference evidence="4" key="1">
    <citation type="journal article" date="2020" name="Stud. Mycol.">
        <title>101 Dothideomycetes genomes: a test case for predicting lifestyles and emergence of pathogens.</title>
        <authorList>
            <person name="Haridas S."/>
            <person name="Albert R."/>
            <person name="Binder M."/>
            <person name="Bloem J."/>
            <person name="Labutti K."/>
            <person name="Salamov A."/>
            <person name="Andreopoulos B."/>
            <person name="Baker S."/>
            <person name="Barry K."/>
            <person name="Bills G."/>
            <person name="Bluhm B."/>
            <person name="Cannon C."/>
            <person name="Castanera R."/>
            <person name="Culley D."/>
            <person name="Daum C."/>
            <person name="Ezra D."/>
            <person name="Gonzalez J."/>
            <person name="Henrissat B."/>
            <person name="Kuo A."/>
            <person name="Liang C."/>
            <person name="Lipzen A."/>
            <person name="Lutzoni F."/>
            <person name="Magnuson J."/>
            <person name="Mondo S."/>
            <person name="Nolan M."/>
            <person name="Ohm R."/>
            <person name="Pangilinan J."/>
            <person name="Park H.-J."/>
            <person name="Ramirez L."/>
            <person name="Alfaro M."/>
            <person name="Sun H."/>
            <person name="Tritt A."/>
            <person name="Yoshinaga Y."/>
            <person name="Zwiers L.-H."/>
            <person name="Turgeon B."/>
            <person name="Goodwin S."/>
            <person name="Spatafora J."/>
            <person name="Crous P."/>
            <person name="Grigoriev I."/>
        </authorList>
    </citation>
    <scope>NUCLEOTIDE SEQUENCE</scope>
    <source>
        <strain evidence="4">CBS 123094</strain>
    </source>
</reference>
<dbReference type="InterPro" id="IPR002347">
    <property type="entry name" value="SDR_fam"/>
</dbReference>
<dbReference type="PRINTS" id="PR00081">
    <property type="entry name" value="GDHRDH"/>
</dbReference>
<dbReference type="GO" id="GO:0016616">
    <property type="term" value="F:oxidoreductase activity, acting on the CH-OH group of donors, NAD or NADP as acceptor"/>
    <property type="evidence" value="ECO:0007669"/>
    <property type="project" value="TreeGrafter"/>
</dbReference>
<evidence type="ECO:0000313" key="4">
    <source>
        <dbReference type="EMBL" id="KAF1996393.1"/>
    </source>
</evidence>